<reference evidence="1 2" key="1">
    <citation type="submission" date="2014-10" db="EMBL/GenBank/DDBJ databases">
        <title>Genome sequence of Clostridium aceticum DSM 1496.</title>
        <authorList>
            <person name="Poehlein A."/>
            <person name="Schiel-Bengelsdorf B."/>
            <person name="Gottschalk G."/>
            <person name="Duerre P."/>
            <person name="Daniel R."/>
        </authorList>
    </citation>
    <scope>NUCLEOTIDE SEQUENCE [LARGE SCALE GENOMIC DNA]</scope>
    <source>
        <strain evidence="1 2">DSM 1496</strain>
    </source>
</reference>
<gene>
    <name evidence="1" type="ORF">CACET_c27310</name>
</gene>
<dbReference type="PATRIC" id="fig|84022.5.peg.667"/>
<dbReference type="EMBL" id="CP009687">
    <property type="protein sequence ID" value="AKL96176.1"/>
    <property type="molecule type" value="Genomic_DNA"/>
</dbReference>
<protein>
    <submittedName>
        <fullName evidence="1">Uncharacterized protein</fullName>
    </submittedName>
</protein>
<accession>A0A0D8I985</accession>
<proteinExistence type="predicted"/>
<organism evidence="1 2">
    <name type="scientific">Clostridium aceticum</name>
    <dbReference type="NCBI Taxonomy" id="84022"/>
    <lineage>
        <taxon>Bacteria</taxon>
        <taxon>Bacillati</taxon>
        <taxon>Bacillota</taxon>
        <taxon>Clostridia</taxon>
        <taxon>Eubacteriales</taxon>
        <taxon>Clostridiaceae</taxon>
        <taxon>Clostridium</taxon>
    </lineage>
</organism>
<dbReference type="AlphaFoldDB" id="A0A0D8I985"/>
<name>A0A0D8I985_9CLOT</name>
<dbReference type="KEGG" id="cace:CACET_c27310"/>
<evidence type="ECO:0000313" key="2">
    <source>
        <dbReference type="Proteomes" id="UP000035704"/>
    </source>
</evidence>
<keyword evidence="2" id="KW-1185">Reference proteome</keyword>
<dbReference type="RefSeq" id="WP_044825210.1">
    <property type="nucleotide sequence ID" value="NZ_CP009687.1"/>
</dbReference>
<dbReference type="Proteomes" id="UP000035704">
    <property type="component" value="Chromosome"/>
</dbReference>
<sequence length="66" mass="7504">MNANSRRGDKNWDVYTEEEVVGGCKCGKGKVIDCYTVASHEKVPRVERDFDERIIRCNNPLCPSKS</sequence>
<dbReference type="STRING" id="84022.CACET_c27310"/>
<evidence type="ECO:0000313" key="1">
    <source>
        <dbReference type="EMBL" id="AKL96176.1"/>
    </source>
</evidence>